<accession>A0A0C4EGG5</accession>
<reference evidence="2" key="3">
    <citation type="submission" date="2011-03" db="EMBL/GenBank/DDBJ databases">
        <title>Annotation of Magnaporthe poae ATCC 64411.</title>
        <authorList>
            <person name="Ma L.-J."/>
            <person name="Dead R."/>
            <person name="Young S.K."/>
            <person name="Zeng Q."/>
            <person name="Gargeya S."/>
            <person name="Fitzgerald M."/>
            <person name="Haas B."/>
            <person name="Abouelleil A."/>
            <person name="Alvarado L."/>
            <person name="Arachchi H.M."/>
            <person name="Berlin A."/>
            <person name="Brown A."/>
            <person name="Chapman S.B."/>
            <person name="Chen Z."/>
            <person name="Dunbar C."/>
            <person name="Freedman E."/>
            <person name="Gearin G."/>
            <person name="Gellesch M."/>
            <person name="Goldberg J."/>
            <person name="Griggs A."/>
            <person name="Gujja S."/>
            <person name="Heiman D."/>
            <person name="Howarth C."/>
            <person name="Larson L."/>
            <person name="Lui A."/>
            <person name="MacDonald P.J.P."/>
            <person name="Mehta T."/>
            <person name="Montmayeur A."/>
            <person name="Murphy C."/>
            <person name="Neiman D."/>
            <person name="Pearson M."/>
            <person name="Priest M."/>
            <person name="Roberts A."/>
            <person name="Saif S."/>
            <person name="Shea T."/>
            <person name="Shenoy N."/>
            <person name="Sisk P."/>
            <person name="Stolte C."/>
            <person name="Sykes S."/>
            <person name="Yandava C."/>
            <person name="Wortman J."/>
            <person name="Nusbaum C."/>
            <person name="Birren B."/>
        </authorList>
    </citation>
    <scope>NUCLEOTIDE SEQUENCE</scope>
    <source>
        <strain evidence="2">ATCC 64411</strain>
    </source>
</reference>
<dbReference type="Proteomes" id="UP000011715">
    <property type="component" value="Unassembled WGS sequence"/>
</dbReference>
<dbReference type="PANTHER" id="PTHR31151">
    <property type="entry name" value="PROLINE-TRNA LIGASE (DUF1680)"/>
    <property type="match status" value="1"/>
</dbReference>
<evidence type="ECO:0000313" key="2">
    <source>
        <dbReference type="EMBL" id="KLU92962.1"/>
    </source>
</evidence>
<dbReference type="InterPro" id="IPR049046">
    <property type="entry name" value="Beta-AFase-like_GH127_middle"/>
</dbReference>
<dbReference type="EMBL" id="ADBL01002968">
    <property type="status" value="NOT_ANNOTATED_CDS"/>
    <property type="molecule type" value="Genomic_DNA"/>
</dbReference>
<reference evidence="3" key="4">
    <citation type="journal article" date="2015" name="G3 (Bethesda)">
        <title>Genome sequences of three phytopathogenic species of the Magnaporthaceae family of fungi.</title>
        <authorList>
            <person name="Okagaki L.H."/>
            <person name="Nunes C.C."/>
            <person name="Sailsbery J."/>
            <person name="Clay B."/>
            <person name="Brown D."/>
            <person name="John T."/>
            <person name="Oh Y."/>
            <person name="Young N."/>
            <person name="Fitzgerald M."/>
            <person name="Haas B.J."/>
            <person name="Zeng Q."/>
            <person name="Young S."/>
            <person name="Adiconis X."/>
            <person name="Fan L."/>
            <person name="Levin J.Z."/>
            <person name="Mitchell T.K."/>
            <person name="Okubara P.A."/>
            <person name="Farman M.L."/>
            <person name="Kohn L.M."/>
            <person name="Birren B."/>
            <person name="Ma L.-J."/>
            <person name="Dean R.A."/>
        </authorList>
    </citation>
    <scope>NUCLEOTIDE SEQUENCE</scope>
    <source>
        <strain evidence="3">ATCC 64411 / 73-15</strain>
    </source>
</reference>
<dbReference type="VEuPathDB" id="FungiDB:MAPG_11905"/>
<dbReference type="OrthoDB" id="5358475at2759"/>
<dbReference type="EnsemblFungi" id="MAPG_11905T0">
    <property type="protein sequence ID" value="MAPG_11905T0"/>
    <property type="gene ID" value="MAPG_11905"/>
</dbReference>
<gene>
    <name evidence="2" type="ORF">MAPG_11905</name>
</gene>
<name>A0A0C4EGG5_MAGP6</name>
<dbReference type="eggNOG" id="ENOG502QRCI">
    <property type="taxonomic scope" value="Eukaryota"/>
</dbReference>
<dbReference type="PANTHER" id="PTHR31151:SF0">
    <property type="entry name" value="PROLINE-TRNA LIGASE (DUF1680)"/>
    <property type="match status" value="1"/>
</dbReference>
<reference evidence="4" key="2">
    <citation type="submission" date="2010-05" db="EMBL/GenBank/DDBJ databases">
        <title>The genome sequence of Magnaporthe poae strain ATCC 64411.</title>
        <authorList>
            <person name="Ma L.-J."/>
            <person name="Dead R."/>
            <person name="Young S."/>
            <person name="Zeng Q."/>
            <person name="Koehrsen M."/>
            <person name="Alvarado L."/>
            <person name="Berlin A."/>
            <person name="Chapman S.B."/>
            <person name="Chen Z."/>
            <person name="Freedman E."/>
            <person name="Gellesch M."/>
            <person name="Goldberg J."/>
            <person name="Griggs A."/>
            <person name="Gujja S."/>
            <person name="Heilman E.R."/>
            <person name="Heiman D."/>
            <person name="Hepburn T."/>
            <person name="Howarth C."/>
            <person name="Jen D."/>
            <person name="Larson L."/>
            <person name="Mehta T."/>
            <person name="Neiman D."/>
            <person name="Pearson M."/>
            <person name="Roberts A."/>
            <person name="Saif S."/>
            <person name="Shea T."/>
            <person name="Shenoy N."/>
            <person name="Sisk P."/>
            <person name="Stolte C."/>
            <person name="Sykes S."/>
            <person name="Walk T."/>
            <person name="White J."/>
            <person name="Yandava C."/>
            <person name="Haas B."/>
            <person name="Nusbaum C."/>
            <person name="Birren B."/>
        </authorList>
    </citation>
    <scope>NUCLEOTIDE SEQUENCE [LARGE SCALE GENOMIC DNA]</scope>
    <source>
        <strain evidence="4">ATCC 64411 / 73-15</strain>
    </source>
</reference>
<evidence type="ECO:0000313" key="4">
    <source>
        <dbReference type="Proteomes" id="UP000011715"/>
    </source>
</evidence>
<reference evidence="3" key="5">
    <citation type="submission" date="2015-06" db="UniProtKB">
        <authorList>
            <consortium name="EnsemblFungi"/>
        </authorList>
    </citation>
    <scope>IDENTIFICATION</scope>
    <source>
        <strain evidence="3">ATCC 64411</strain>
    </source>
</reference>
<dbReference type="AlphaFoldDB" id="A0A0C4EGG5"/>
<feature type="domain" description="Non-reducing end beta-L-arabinofuranosidase-like GH127 middle" evidence="1">
    <location>
        <begin position="13"/>
        <end position="111"/>
    </location>
</feature>
<dbReference type="EMBL" id="GL877036">
    <property type="protein sequence ID" value="KLU92962.1"/>
    <property type="molecule type" value="Genomic_DNA"/>
</dbReference>
<protein>
    <recommendedName>
        <fullName evidence="1">Non-reducing end beta-L-arabinofuranosidase-like GH127 middle domain-containing protein</fullName>
    </recommendedName>
</protein>
<keyword evidence="4" id="KW-1185">Reference proteome</keyword>
<dbReference type="Pfam" id="PF20736">
    <property type="entry name" value="Glyco_hydro127M"/>
    <property type="match status" value="1"/>
</dbReference>
<sequence>MDSIYFRGKGDDTLYVNLFIGSSVKWTQKGGVVVTQTTTFPESDTTTLDISGAGGGKWTLAVRVPSWVAGKAVITVNGQAVAQGVSTAPGTYASITRDWSAGDKVVVRLPMKLYTIAANDDKGLVALAYGPAVLSGNYGNTALNSIPNLDLASVKKTGNLAFQATSDGKTVQLGPFYNAHGFNYNVYWRAKGSLPSS</sequence>
<evidence type="ECO:0000313" key="3">
    <source>
        <dbReference type="EnsemblFungi" id="MAPG_11905T0"/>
    </source>
</evidence>
<proteinExistence type="predicted"/>
<reference evidence="2" key="1">
    <citation type="submission" date="2010-05" db="EMBL/GenBank/DDBJ databases">
        <title>The Genome Sequence of Magnaporthe poae strain ATCC 64411.</title>
        <authorList>
            <consortium name="The Broad Institute Genome Sequencing Platform"/>
            <consortium name="Broad Institute Genome Sequencing Center for Infectious Disease"/>
            <person name="Ma L.-J."/>
            <person name="Dead R."/>
            <person name="Young S."/>
            <person name="Zeng Q."/>
            <person name="Koehrsen M."/>
            <person name="Alvarado L."/>
            <person name="Berlin A."/>
            <person name="Chapman S.B."/>
            <person name="Chen Z."/>
            <person name="Freedman E."/>
            <person name="Gellesch M."/>
            <person name="Goldberg J."/>
            <person name="Griggs A."/>
            <person name="Gujja S."/>
            <person name="Heilman E.R."/>
            <person name="Heiman D."/>
            <person name="Hepburn T."/>
            <person name="Howarth C."/>
            <person name="Jen D."/>
            <person name="Larson L."/>
            <person name="Mehta T."/>
            <person name="Neiman D."/>
            <person name="Pearson M."/>
            <person name="Roberts A."/>
            <person name="Saif S."/>
            <person name="Shea T."/>
            <person name="Shenoy N."/>
            <person name="Sisk P."/>
            <person name="Stolte C."/>
            <person name="Sykes S."/>
            <person name="Walk T."/>
            <person name="White J."/>
            <person name="Yandava C."/>
            <person name="Haas B."/>
            <person name="Nusbaum C."/>
            <person name="Birren B."/>
        </authorList>
    </citation>
    <scope>NUCLEOTIDE SEQUENCE</scope>
    <source>
        <strain evidence="2">ATCC 64411</strain>
    </source>
</reference>
<evidence type="ECO:0000259" key="1">
    <source>
        <dbReference type="Pfam" id="PF20736"/>
    </source>
</evidence>
<organism evidence="3 4">
    <name type="scientific">Magnaporthiopsis poae (strain ATCC 64411 / 73-15)</name>
    <name type="common">Kentucky bluegrass fungus</name>
    <name type="synonym">Magnaporthe poae</name>
    <dbReference type="NCBI Taxonomy" id="644358"/>
    <lineage>
        <taxon>Eukaryota</taxon>
        <taxon>Fungi</taxon>
        <taxon>Dikarya</taxon>
        <taxon>Ascomycota</taxon>
        <taxon>Pezizomycotina</taxon>
        <taxon>Sordariomycetes</taxon>
        <taxon>Sordariomycetidae</taxon>
        <taxon>Magnaporthales</taxon>
        <taxon>Magnaporthaceae</taxon>
        <taxon>Magnaporthiopsis</taxon>
    </lineage>
</organism>